<reference evidence="2 3" key="1">
    <citation type="submission" date="2018-11" db="EMBL/GenBank/DDBJ databases">
        <authorList>
            <consortium name="Pathogen Informatics"/>
        </authorList>
    </citation>
    <scope>NUCLEOTIDE SEQUENCE [LARGE SCALE GENOMIC DNA]</scope>
</reference>
<gene>
    <name evidence="2" type="ORF">GPUH_LOCUS22652</name>
</gene>
<dbReference type="InterPro" id="IPR011989">
    <property type="entry name" value="ARM-like"/>
</dbReference>
<dbReference type="PANTHER" id="PTHR20938">
    <property type="entry name" value="INTEGRATOR COMPLEX SUBUNIT 4"/>
    <property type="match status" value="1"/>
</dbReference>
<evidence type="ECO:0000313" key="2">
    <source>
        <dbReference type="EMBL" id="VDN40352.1"/>
    </source>
</evidence>
<protein>
    <recommendedName>
        <fullName evidence="4">Cnd3 domain-containing protein</fullName>
    </recommendedName>
</protein>
<dbReference type="OrthoDB" id="18190at2759"/>
<evidence type="ECO:0008006" key="4">
    <source>
        <dbReference type="Google" id="ProtNLM"/>
    </source>
</evidence>
<dbReference type="Proteomes" id="UP000271098">
    <property type="component" value="Unassembled WGS sequence"/>
</dbReference>
<keyword evidence="3" id="KW-1185">Reference proteome</keyword>
<dbReference type="EMBL" id="UYRT01095619">
    <property type="protein sequence ID" value="VDN40352.1"/>
    <property type="molecule type" value="Genomic_DNA"/>
</dbReference>
<dbReference type="InterPro" id="IPR016024">
    <property type="entry name" value="ARM-type_fold"/>
</dbReference>
<evidence type="ECO:0000256" key="1">
    <source>
        <dbReference type="SAM" id="MobiDB-lite"/>
    </source>
</evidence>
<sequence length="243" mass="27352">MLALFEFAISRGLRMDQYIQRISSMAEECLGSNDHNSRVVAIKYFVTAFLKDKEECSDEDFLLLEELLSDAAEDRDSRVRIAALRGLSELAANGRLLSFHIYLQVKNVRFFEVTGRNDAKLRLVDDAFATVCHAINDVEVSVRAVAARLLGDFQQVSDSFLDQTLDKKLLNAMRMSKTRESASKRPQKHGSRHQRSQASSEWSTGRRLGEDVPVERFDEEQSSIISSGACGAFVTALEDEFMS</sequence>
<dbReference type="PANTHER" id="PTHR20938:SF0">
    <property type="entry name" value="INTEGRATOR COMPLEX SUBUNIT 4"/>
    <property type="match status" value="1"/>
</dbReference>
<evidence type="ECO:0000313" key="3">
    <source>
        <dbReference type="Proteomes" id="UP000271098"/>
    </source>
</evidence>
<name>A0A3P7R9C8_9BILA</name>
<dbReference type="GO" id="GO:0016180">
    <property type="term" value="P:snRNA processing"/>
    <property type="evidence" value="ECO:0007669"/>
    <property type="project" value="TreeGrafter"/>
</dbReference>
<accession>A0A3P7R9C8</accession>
<dbReference type="AlphaFoldDB" id="A0A3P7R9C8"/>
<dbReference type="GO" id="GO:0032039">
    <property type="term" value="C:integrator complex"/>
    <property type="evidence" value="ECO:0007669"/>
    <property type="project" value="TreeGrafter"/>
</dbReference>
<organism evidence="2 3">
    <name type="scientific">Gongylonema pulchrum</name>
    <dbReference type="NCBI Taxonomy" id="637853"/>
    <lineage>
        <taxon>Eukaryota</taxon>
        <taxon>Metazoa</taxon>
        <taxon>Ecdysozoa</taxon>
        <taxon>Nematoda</taxon>
        <taxon>Chromadorea</taxon>
        <taxon>Rhabditida</taxon>
        <taxon>Spirurina</taxon>
        <taxon>Spiruromorpha</taxon>
        <taxon>Spiruroidea</taxon>
        <taxon>Gongylonematidae</taxon>
        <taxon>Gongylonema</taxon>
    </lineage>
</organism>
<feature type="region of interest" description="Disordered" evidence="1">
    <location>
        <begin position="176"/>
        <end position="212"/>
    </location>
</feature>
<feature type="compositionally biased region" description="Basic residues" evidence="1">
    <location>
        <begin position="185"/>
        <end position="195"/>
    </location>
</feature>
<dbReference type="SUPFAM" id="SSF48371">
    <property type="entry name" value="ARM repeat"/>
    <property type="match status" value="1"/>
</dbReference>
<dbReference type="Gene3D" id="1.25.10.10">
    <property type="entry name" value="Leucine-rich Repeat Variant"/>
    <property type="match status" value="1"/>
</dbReference>
<proteinExistence type="predicted"/>